<evidence type="ECO:0000256" key="1">
    <source>
        <dbReference type="SAM" id="SignalP"/>
    </source>
</evidence>
<evidence type="ECO:0000313" key="3">
    <source>
        <dbReference type="EMBL" id="CCE81139.1"/>
    </source>
</evidence>
<dbReference type="InParanoid" id="G8YJ79"/>
<keyword evidence="1" id="KW-0732">Signal</keyword>
<sequence length="405" mass="44197">MKLQTLYMSFAAVLSGVAALPAGGLLTARDNQINAAKYEKTTSDTLWNLFWDQQQGYFSSEASSCQSASSRPAVLWDSAVAARAIVARGDKTSAQQVADALGKFQDQTGWFAATIGGSEYYTDDNSQVLWVLLEAYHVTGNKTLLSMAQPLFSRLSGQWDDQTGGVRWSVNGNYLASISATETALSGVMIYNATHDKNALSFAEKSLKWLFDNLEDSSDGFFYDGKDANSGNINRGKLMYTVGTAISSLAYLAKYTGNNDYHSKAVKLAQALTSQSGAFYGSSGYWNNALQFQYLAYRGLADLKTANPPGLLEYLTYNDISSEVLREGKMLTTYKMNSTTGYFYNNPLSFSHASYEKYNNAFSTGKSYTPDKKYFCQGSTSGANAPSLIETASGALILNAIQKFQ</sequence>
<evidence type="ECO:0000313" key="2">
    <source>
        <dbReference type="EMBL" id="CCE80374.1"/>
    </source>
</evidence>
<dbReference type="Pfam" id="PF03663">
    <property type="entry name" value="Glyco_hydro_76"/>
    <property type="match status" value="1"/>
</dbReference>
<dbReference type="Proteomes" id="UP000005222">
    <property type="component" value="Chromosome G"/>
</dbReference>
<dbReference type="STRING" id="559304.G8YJ79"/>
<reference evidence="4" key="2">
    <citation type="journal article" date="2012" name="G3 (Bethesda)">
        <title>Pichia sorbitophila, an interspecies yeast hybrid reveals early steps of genome resolution following polyploidization.</title>
        <authorList>
            <person name="Leh Louis V."/>
            <person name="Despons L."/>
            <person name="Friedrich A."/>
            <person name="Martin T."/>
            <person name="Durrens P."/>
            <person name="Casaregola S."/>
            <person name="Neuveglise C."/>
            <person name="Fairhead C."/>
            <person name="Marck C."/>
            <person name="Cruz J.A."/>
            <person name="Straub M.L."/>
            <person name="Kugler V."/>
            <person name="Sacerdot C."/>
            <person name="Uzunov Z."/>
            <person name="Thierry A."/>
            <person name="Weiss S."/>
            <person name="Bleykasten C."/>
            <person name="De Montigny J."/>
            <person name="Jacques N."/>
            <person name="Jung P."/>
            <person name="Lemaire M."/>
            <person name="Mallet S."/>
            <person name="Morel G."/>
            <person name="Richard G.F."/>
            <person name="Sarkar A."/>
            <person name="Savel G."/>
            <person name="Schacherer J."/>
            <person name="Seret M.L."/>
            <person name="Talla E."/>
            <person name="Samson G."/>
            <person name="Jubin C."/>
            <person name="Poulain J."/>
            <person name="Vacherie B."/>
            <person name="Barbe V."/>
            <person name="Pelletier E."/>
            <person name="Sherman D.J."/>
            <person name="Westhof E."/>
            <person name="Weissenbach J."/>
            <person name="Baret P.V."/>
            <person name="Wincker P."/>
            <person name="Gaillardin C."/>
            <person name="Dujon B."/>
            <person name="Souciet J.L."/>
        </authorList>
    </citation>
    <scope>NUCLEOTIDE SEQUENCE [LARGE SCALE GENOMIC DNA]</scope>
    <source>
        <strain evidence="4">ATCC MYA-4447 / BCRC 22081 / CBS 7064 / NBRC 10061 / NRRL Y-12695</strain>
    </source>
</reference>
<dbReference type="HOGENOM" id="CLU_034119_0_0_1"/>
<protein>
    <submittedName>
        <fullName evidence="2">Piso0_003490 protein</fullName>
    </submittedName>
</protein>
<feature type="chain" id="PRO_5007664847" evidence="1">
    <location>
        <begin position="20"/>
        <end position="405"/>
    </location>
</feature>
<organism evidence="2 4">
    <name type="scientific">Pichia sorbitophila (strain ATCC MYA-4447 / BCRC 22081 / CBS 7064 / NBRC 10061 / NRRL Y-12695)</name>
    <name type="common">Hybrid yeast</name>
    <dbReference type="NCBI Taxonomy" id="559304"/>
    <lineage>
        <taxon>Eukaryota</taxon>
        <taxon>Fungi</taxon>
        <taxon>Dikarya</taxon>
        <taxon>Ascomycota</taxon>
        <taxon>Saccharomycotina</taxon>
        <taxon>Pichiomycetes</taxon>
        <taxon>Debaryomycetaceae</taxon>
        <taxon>Millerozyma</taxon>
    </lineage>
</organism>
<dbReference type="OrthoDB" id="9984024at2759"/>
<dbReference type="EMBL" id="FO082053">
    <property type="protein sequence ID" value="CCE80374.1"/>
    <property type="molecule type" value="Genomic_DNA"/>
</dbReference>
<dbReference type="eggNOG" id="ENOG502TCPB">
    <property type="taxonomic scope" value="Eukaryota"/>
</dbReference>
<dbReference type="AlphaFoldDB" id="G8YJ79"/>
<dbReference type="PANTHER" id="PTHR47791:SF3">
    <property type="entry name" value="MEIOTICALLY UP-REGULATED GENE 191 PROTEIN"/>
    <property type="match status" value="1"/>
</dbReference>
<keyword evidence="4" id="KW-1185">Reference proteome</keyword>
<accession>G8YJ79</accession>
<dbReference type="InterPro" id="IPR053169">
    <property type="entry name" value="MUG_Protein"/>
</dbReference>
<dbReference type="GO" id="GO:0005975">
    <property type="term" value="P:carbohydrate metabolic process"/>
    <property type="evidence" value="ECO:0007669"/>
    <property type="project" value="InterPro"/>
</dbReference>
<dbReference type="EMBL" id="FO082052">
    <property type="protein sequence ID" value="CCE81139.1"/>
    <property type="molecule type" value="Genomic_DNA"/>
</dbReference>
<proteinExistence type="predicted"/>
<dbReference type="Gene3D" id="1.50.10.20">
    <property type="match status" value="1"/>
</dbReference>
<dbReference type="SUPFAM" id="SSF48208">
    <property type="entry name" value="Six-hairpin glycosidases"/>
    <property type="match status" value="1"/>
</dbReference>
<reference evidence="2" key="1">
    <citation type="submission" date="2011-10" db="EMBL/GenBank/DDBJ databases">
        <authorList>
            <person name="Genoscope - CEA"/>
        </authorList>
    </citation>
    <scope>NUCLEOTIDE SEQUENCE</scope>
</reference>
<gene>
    <name evidence="2" type="primary">Piso0_003490</name>
    <name evidence="2" type="ORF">GNLVRS01_PISO0G13470g</name>
    <name evidence="3" type="ORF">GNLVRS01_PISO0H13471g</name>
</gene>
<feature type="signal peptide" evidence="1">
    <location>
        <begin position="1"/>
        <end position="19"/>
    </location>
</feature>
<dbReference type="PANTHER" id="PTHR47791">
    <property type="entry name" value="MEIOTICALLY UP-REGULATED GENE 191 PROTEIN"/>
    <property type="match status" value="1"/>
</dbReference>
<name>G8YJ79_PICSO</name>
<dbReference type="InterPro" id="IPR008928">
    <property type="entry name" value="6-hairpin_glycosidase_sf"/>
</dbReference>
<dbReference type="InterPro" id="IPR005198">
    <property type="entry name" value="Glyco_hydro_76"/>
</dbReference>
<dbReference type="Proteomes" id="UP000005222">
    <property type="component" value="Chromosome H"/>
</dbReference>
<evidence type="ECO:0000313" key="4">
    <source>
        <dbReference type="Proteomes" id="UP000005222"/>
    </source>
</evidence>